<protein>
    <submittedName>
        <fullName evidence="9">Amino acid permease</fullName>
    </submittedName>
</protein>
<keyword evidence="10" id="KW-1185">Reference proteome</keyword>
<feature type="region of interest" description="Disordered" evidence="7">
    <location>
        <begin position="1"/>
        <end position="32"/>
    </location>
</feature>
<feature type="transmembrane region" description="Helical" evidence="8">
    <location>
        <begin position="288"/>
        <end position="309"/>
    </location>
</feature>
<dbReference type="Pfam" id="PF13520">
    <property type="entry name" value="AA_permease_2"/>
    <property type="match status" value="1"/>
</dbReference>
<feature type="compositionally biased region" description="Polar residues" evidence="7">
    <location>
        <begin position="19"/>
        <end position="31"/>
    </location>
</feature>
<reference evidence="9" key="1">
    <citation type="submission" date="2023-06" db="EMBL/GenBank/DDBJ databases">
        <title>Genome-scale phylogeny and comparative genomics of the fungal order Sordariales.</title>
        <authorList>
            <consortium name="Lawrence Berkeley National Laboratory"/>
            <person name="Hensen N."/>
            <person name="Bonometti L."/>
            <person name="Westerberg I."/>
            <person name="Brannstrom I.O."/>
            <person name="Guillou S."/>
            <person name="Cros-Aarteil S."/>
            <person name="Calhoun S."/>
            <person name="Haridas S."/>
            <person name="Kuo A."/>
            <person name="Mondo S."/>
            <person name="Pangilinan J."/>
            <person name="Riley R."/>
            <person name="Labutti K."/>
            <person name="Andreopoulos B."/>
            <person name="Lipzen A."/>
            <person name="Chen C."/>
            <person name="Yanf M."/>
            <person name="Daum C."/>
            <person name="Ng V."/>
            <person name="Clum A."/>
            <person name="Steindorff A."/>
            <person name="Ohm R."/>
            <person name="Martin F."/>
            <person name="Silar P."/>
            <person name="Natvig D."/>
            <person name="Lalanne C."/>
            <person name="Gautier V."/>
            <person name="Ament-Velasquez S.L."/>
            <person name="Kruys A."/>
            <person name="Hutchinson M.I."/>
            <person name="Powell A.J."/>
            <person name="Barry K."/>
            <person name="Miller A.N."/>
            <person name="Grigoriev I.V."/>
            <person name="Debuchy R."/>
            <person name="Gladieux P."/>
            <person name="Thoren M.H."/>
            <person name="Johannesson H."/>
        </authorList>
    </citation>
    <scope>NUCLEOTIDE SEQUENCE</scope>
    <source>
        <strain evidence="9">PSN4</strain>
    </source>
</reference>
<organism evidence="9 10">
    <name type="scientific">Echria macrotheca</name>
    <dbReference type="NCBI Taxonomy" id="438768"/>
    <lineage>
        <taxon>Eukaryota</taxon>
        <taxon>Fungi</taxon>
        <taxon>Dikarya</taxon>
        <taxon>Ascomycota</taxon>
        <taxon>Pezizomycotina</taxon>
        <taxon>Sordariomycetes</taxon>
        <taxon>Sordariomycetidae</taxon>
        <taxon>Sordariales</taxon>
        <taxon>Schizotheciaceae</taxon>
        <taxon>Echria</taxon>
    </lineage>
</organism>
<dbReference type="Proteomes" id="UP001239445">
    <property type="component" value="Unassembled WGS sequence"/>
</dbReference>
<dbReference type="InterPro" id="IPR004840">
    <property type="entry name" value="Amino_acid_permease_CS"/>
</dbReference>
<dbReference type="NCBIfam" id="TIGR00907">
    <property type="entry name" value="2A0304"/>
    <property type="match status" value="1"/>
</dbReference>
<dbReference type="GO" id="GO:0016020">
    <property type="term" value="C:membrane"/>
    <property type="evidence" value="ECO:0007669"/>
    <property type="project" value="UniProtKB-SubCell"/>
</dbReference>
<evidence type="ECO:0000256" key="6">
    <source>
        <dbReference type="ARBA" id="ARBA00023136"/>
    </source>
</evidence>
<evidence type="ECO:0000256" key="2">
    <source>
        <dbReference type="ARBA" id="ARBA00022448"/>
    </source>
</evidence>
<dbReference type="GO" id="GO:0006865">
    <property type="term" value="P:amino acid transport"/>
    <property type="evidence" value="ECO:0007669"/>
    <property type="project" value="UniProtKB-KW"/>
</dbReference>
<feature type="transmembrane region" description="Helical" evidence="8">
    <location>
        <begin position="89"/>
        <end position="110"/>
    </location>
</feature>
<evidence type="ECO:0000313" key="10">
    <source>
        <dbReference type="Proteomes" id="UP001239445"/>
    </source>
</evidence>
<feature type="transmembrane region" description="Helical" evidence="8">
    <location>
        <begin position="329"/>
        <end position="353"/>
    </location>
</feature>
<sequence length="530" mass="57311">MVSEPQKKAPTVVERSLPGVSTPSSSASQGSLDDADKTLEALGYTPVFKREFSTWSSFSFAMSISGVYGTLMSTWIYGLQAGGAAAIMWSWVIGGAGAWALALSIAEISSAYPSSGAMYFTIKFLAPESKVAMLCWISGYINLVGTVTGSAATEYASSQMLLAAISISTNFSYMPTTGHVVGTMAVLTIFHASINSLPTVWLNRLTSGYVVFHVSVLVAACATLLAQAKDKHTFSYAFTDFQPTSGWSPPGFAFLFGCLTPAWIMTSADSTARIAEEAKDPSRVVPKAIANATTFTYVIGFVFNLVLVLCMGDPIDLINSPSGQPVAQLFFNAMGRGPAILFTLCGFLVMNLVAIPGLQSGSRTIFALARDDLLPLSSVWRRISTRSQTPLAAVWIYAALEITVNLLGLASYTAIGAVFNVCTVALNVSYVVPIVCKMVYGRFERGPWHLGRWSTLLNIVAVGWNGFMAIIFFFPTQLPVTPLNMNYAIVVFLFVLAFSIGFWFTHGRHYYTGPLTRSTTQYEMTARREV</sequence>
<dbReference type="PANTHER" id="PTHR45649:SF9">
    <property type="entry name" value="AMINO-ACID PERMEASE 2"/>
    <property type="match status" value="1"/>
</dbReference>
<dbReference type="Gene3D" id="1.20.1740.10">
    <property type="entry name" value="Amino acid/polyamine transporter I"/>
    <property type="match status" value="1"/>
</dbReference>
<proteinExistence type="predicted"/>
<comment type="subcellular location">
    <subcellularLocation>
        <location evidence="1">Membrane</location>
        <topology evidence="1">Multi-pass membrane protein</topology>
    </subcellularLocation>
</comment>
<keyword evidence="2" id="KW-0813">Transport</keyword>
<dbReference type="PANTHER" id="PTHR45649">
    <property type="entry name" value="AMINO-ACID PERMEASE BAT1"/>
    <property type="match status" value="1"/>
</dbReference>
<feature type="transmembrane region" description="Helical" evidence="8">
    <location>
        <begin position="487"/>
        <end position="505"/>
    </location>
</feature>
<feature type="transmembrane region" description="Helical" evidence="8">
    <location>
        <begin position="417"/>
        <end position="436"/>
    </location>
</feature>
<evidence type="ECO:0000256" key="8">
    <source>
        <dbReference type="SAM" id="Phobius"/>
    </source>
</evidence>
<dbReference type="InterPro" id="IPR004756">
    <property type="entry name" value="AA_permease"/>
</dbReference>
<keyword evidence="4" id="KW-0029">Amino-acid transport</keyword>
<dbReference type="EMBL" id="MU839830">
    <property type="protein sequence ID" value="KAK1757881.1"/>
    <property type="molecule type" value="Genomic_DNA"/>
</dbReference>
<dbReference type="PIRSF" id="PIRSF006060">
    <property type="entry name" value="AA_transporter"/>
    <property type="match status" value="1"/>
</dbReference>
<feature type="transmembrane region" description="Helical" evidence="8">
    <location>
        <begin position="58"/>
        <end position="77"/>
    </location>
</feature>
<dbReference type="AlphaFoldDB" id="A0AAJ0BL63"/>
<accession>A0AAJ0BL63</accession>
<gene>
    <name evidence="9" type="ORF">QBC47DRAFT_166617</name>
</gene>
<keyword evidence="6 8" id="KW-0472">Membrane</keyword>
<feature type="transmembrane region" description="Helical" evidence="8">
    <location>
        <begin position="131"/>
        <end position="152"/>
    </location>
</feature>
<evidence type="ECO:0000256" key="7">
    <source>
        <dbReference type="SAM" id="MobiDB-lite"/>
    </source>
</evidence>
<comment type="caution">
    <text evidence="9">The sequence shown here is derived from an EMBL/GenBank/DDBJ whole genome shotgun (WGS) entry which is preliminary data.</text>
</comment>
<feature type="transmembrane region" description="Helical" evidence="8">
    <location>
        <begin position="247"/>
        <end position="268"/>
    </location>
</feature>
<dbReference type="GO" id="GO:0022857">
    <property type="term" value="F:transmembrane transporter activity"/>
    <property type="evidence" value="ECO:0007669"/>
    <property type="project" value="InterPro"/>
</dbReference>
<evidence type="ECO:0000256" key="3">
    <source>
        <dbReference type="ARBA" id="ARBA00022692"/>
    </source>
</evidence>
<feature type="transmembrane region" description="Helical" evidence="8">
    <location>
        <begin position="391"/>
        <end position="411"/>
    </location>
</feature>
<name>A0AAJ0BL63_9PEZI</name>
<evidence type="ECO:0000256" key="1">
    <source>
        <dbReference type="ARBA" id="ARBA00004141"/>
    </source>
</evidence>
<feature type="transmembrane region" description="Helical" evidence="8">
    <location>
        <begin position="456"/>
        <end position="475"/>
    </location>
</feature>
<feature type="transmembrane region" description="Helical" evidence="8">
    <location>
        <begin position="206"/>
        <end position="227"/>
    </location>
</feature>
<keyword evidence="3 8" id="KW-0812">Transmembrane</keyword>
<evidence type="ECO:0000313" key="9">
    <source>
        <dbReference type="EMBL" id="KAK1757881.1"/>
    </source>
</evidence>
<evidence type="ECO:0000256" key="4">
    <source>
        <dbReference type="ARBA" id="ARBA00022970"/>
    </source>
</evidence>
<dbReference type="InterPro" id="IPR002293">
    <property type="entry name" value="AA/rel_permease1"/>
</dbReference>
<evidence type="ECO:0000256" key="5">
    <source>
        <dbReference type="ARBA" id="ARBA00022989"/>
    </source>
</evidence>
<dbReference type="PROSITE" id="PS00218">
    <property type="entry name" value="AMINO_ACID_PERMEASE_1"/>
    <property type="match status" value="1"/>
</dbReference>
<keyword evidence="5 8" id="KW-1133">Transmembrane helix</keyword>
<feature type="transmembrane region" description="Helical" evidence="8">
    <location>
        <begin position="172"/>
        <end position="194"/>
    </location>
</feature>